<dbReference type="PANTHER" id="PTHR16305">
    <property type="entry name" value="TESTICULAR SOLUBLE ADENYLYL CYCLASE"/>
    <property type="match status" value="1"/>
</dbReference>
<comment type="caution">
    <text evidence="4">The sequence shown here is derived from an EMBL/GenBank/DDBJ whole genome shotgun (WGS) entry which is preliminary data.</text>
</comment>
<dbReference type="SMART" id="SM00421">
    <property type="entry name" value="HTH_LUXR"/>
    <property type="match status" value="1"/>
</dbReference>
<dbReference type="Gene3D" id="1.10.10.10">
    <property type="entry name" value="Winged helix-like DNA-binding domain superfamily/Winged helix DNA-binding domain"/>
    <property type="match status" value="1"/>
</dbReference>
<dbReference type="PROSITE" id="PS50043">
    <property type="entry name" value="HTH_LUXR_2"/>
    <property type="match status" value="1"/>
</dbReference>
<keyword evidence="1" id="KW-0547">Nucleotide-binding</keyword>
<dbReference type="SUPFAM" id="SSF46894">
    <property type="entry name" value="C-terminal effector domain of the bipartite response regulators"/>
    <property type="match status" value="1"/>
</dbReference>
<dbReference type="Pfam" id="PF00196">
    <property type="entry name" value="GerE"/>
    <property type="match status" value="1"/>
</dbReference>
<feature type="domain" description="HTH luxR-type" evidence="3">
    <location>
        <begin position="852"/>
        <end position="917"/>
    </location>
</feature>
<dbReference type="InterPro" id="IPR016032">
    <property type="entry name" value="Sig_transdc_resp-reg_C-effctor"/>
</dbReference>
<keyword evidence="2" id="KW-0067">ATP-binding</keyword>
<evidence type="ECO:0000256" key="1">
    <source>
        <dbReference type="ARBA" id="ARBA00022741"/>
    </source>
</evidence>
<dbReference type="Proteomes" id="UP001589611">
    <property type="component" value="Unassembled WGS sequence"/>
</dbReference>
<organism evidence="4 5">
    <name type="scientific">Microbacterium terregens</name>
    <dbReference type="NCBI Taxonomy" id="69363"/>
    <lineage>
        <taxon>Bacteria</taxon>
        <taxon>Bacillati</taxon>
        <taxon>Actinomycetota</taxon>
        <taxon>Actinomycetes</taxon>
        <taxon>Micrococcales</taxon>
        <taxon>Microbacteriaceae</taxon>
        <taxon>Microbacterium</taxon>
    </lineage>
</organism>
<dbReference type="CDD" id="cd06170">
    <property type="entry name" value="LuxR_C_like"/>
    <property type="match status" value="1"/>
</dbReference>
<dbReference type="SUPFAM" id="SSF48452">
    <property type="entry name" value="TPR-like"/>
    <property type="match status" value="1"/>
</dbReference>
<dbReference type="Gene3D" id="1.25.40.10">
    <property type="entry name" value="Tetratricopeptide repeat domain"/>
    <property type="match status" value="1"/>
</dbReference>
<dbReference type="PANTHER" id="PTHR16305:SF35">
    <property type="entry name" value="TRANSCRIPTIONAL ACTIVATOR DOMAIN"/>
    <property type="match status" value="1"/>
</dbReference>
<name>A0ABV5SWB1_9MICO</name>
<dbReference type="InterPro" id="IPR000792">
    <property type="entry name" value="Tscrpt_reg_LuxR_C"/>
</dbReference>
<sequence>MLVGRQAEQQAIGRLTAAARLGMSGALVVVGEAGAGKTAVLEDTVDGLEDMRVLRATGVESERDIPFGTLLQLARPALGLLEEIPPVQAAALSAALALPATPADSRPGAHDRFTIGAALLSLVCRYAEDGPVAVVVDDLHLADRPSANALVFAARRLAADPVAVVFGVRTPEGDDIAAGLPSLPLPGLTIAAARALVSRARGHPLGEEQLQRLHTATAGNPLALLELSAADREVVESAETGLPLRVPRAVAEAFGRRLASLEPECRSVLLVAAVCGSELRLITDVCGALGLDLARIDEAEDLGLVTVRGAEVEFRHPLLRSAAYSAAPAQDRRAAHRAAADATADADRRAWHLAEATWHPDAGVADLLAAAGARAVARAAYAVGSGAFERAAHLSADDDERAARLLHAADTAWTAGMRDRALALLDQHGRATESTADRTVAPTAMRALELRAAIAARSGSLREALEILLTAADLSPRADDTAILLADAVHAAYYLGDARTASTLADRLSGLRAAVSEPRARALGLMATGMAKVLSGRGGAADIRAAVPLLETDAELLRDPRRLSWLMLAPLYLRDATSGARLRALVDEVRAAAGIGALPAVLFHVARDQAATEAWTRAEANYTESIRLAADTGQTTELAMSLAGLCWLESRAGKADAARAHATEAAALCADRDIHIGEAWVAFALGDLALSLGDADRAVEHLSALTILLDRLGLQDVDLSPAPELADALLRLGRRADAVALSHRYRDDAVRKGQPWARARADRACGQAGGEDEVDEWFSAALGWHDQTLDRFESARTRLAYGERLRRAGRRVDARVQLRRALEDFSDLGASIWGERAAAELTATGEHVRTTAVNAVAALTPQELQVSVMLAEGRTTREAAAALFLSPKTIEYHLRKVYTKLGIGSRAELAEQLAPLRPRDRRDATRPG</sequence>
<dbReference type="InterPro" id="IPR036388">
    <property type="entry name" value="WH-like_DNA-bd_sf"/>
</dbReference>
<evidence type="ECO:0000313" key="4">
    <source>
        <dbReference type="EMBL" id="MFB9644651.1"/>
    </source>
</evidence>
<evidence type="ECO:0000313" key="5">
    <source>
        <dbReference type="Proteomes" id="UP001589611"/>
    </source>
</evidence>
<dbReference type="PRINTS" id="PR00038">
    <property type="entry name" value="HTHLUXR"/>
</dbReference>
<keyword evidence="5" id="KW-1185">Reference proteome</keyword>
<dbReference type="EMBL" id="JBHMBE010000001">
    <property type="protein sequence ID" value="MFB9644651.1"/>
    <property type="molecule type" value="Genomic_DNA"/>
</dbReference>
<dbReference type="InterPro" id="IPR041664">
    <property type="entry name" value="AAA_16"/>
</dbReference>
<evidence type="ECO:0000256" key="2">
    <source>
        <dbReference type="ARBA" id="ARBA00022840"/>
    </source>
</evidence>
<reference evidence="4 5" key="1">
    <citation type="submission" date="2024-09" db="EMBL/GenBank/DDBJ databases">
        <authorList>
            <person name="Sun Q."/>
            <person name="Mori K."/>
        </authorList>
    </citation>
    <scope>NUCLEOTIDE SEQUENCE [LARGE SCALE GENOMIC DNA]</scope>
    <source>
        <strain evidence="4 5">JCM 1342</strain>
    </source>
</reference>
<proteinExistence type="predicted"/>
<accession>A0ABV5SWB1</accession>
<dbReference type="InterPro" id="IPR011990">
    <property type="entry name" value="TPR-like_helical_dom_sf"/>
</dbReference>
<dbReference type="Pfam" id="PF13191">
    <property type="entry name" value="AAA_16"/>
    <property type="match status" value="1"/>
</dbReference>
<protein>
    <submittedName>
        <fullName evidence="4">AAA family ATPase</fullName>
    </submittedName>
</protein>
<dbReference type="RefSeq" id="WP_344711438.1">
    <property type="nucleotide sequence ID" value="NZ_BAAAWH010000001.1"/>
</dbReference>
<evidence type="ECO:0000259" key="3">
    <source>
        <dbReference type="PROSITE" id="PS50043"/>
    </source>
</evidence>
<gene>
    <name evidence="4" type="ORF">ACFFPJ_02430</name>
</gene>